<dbReference type="EMBL" id="CAJPIZ010002005">
    <property type="protein sequence ID" value="CAG2104399.1"/>
    <property type="molecule type" value="Genomic_DNA"/>
</dbReference>
<dbReference type="PANTHER" id="PTHR23278">
    <property type="entry name" value="SIDESTEP PROTEIN"/>
    <property type="match status" value="1"/>
</dbReference>
<protein>
    <recommendedName>
        <fullName evidence="5">Ig-like domain-containing protein</fullName>
    </recommendedName>
</protein>
<evidence type="ECO:0000259" key="5">
    <source>
        <dbReference type="PROSITE" id="PS50835"/>
    </source>
</evidence>
<dbReference type="SMART" id="SM00409">
    <property type="entry name" value="IG"/>
    <property type="match status" value="2"/>
</dbReference>
<accession>A0A7R9KJ75</accession>
<dbReference type="InterPro" id="IPR003599">
    <property type="entry name" value="Ig_sub"/>
</dbReference>
<dbReference type="PANTHER" id="PTHR23278:SF32">
    <property type="entry name" value="NEUROMUSCULIN, ISOFORM E"/>
    <property type="match status" value="1"/>
</dbReference>
<dbReference type="SUPFAM" id="SSF48726">
    <property type="entry name" value="Immunoglobulin"/>
    <property type="match status" value="2"/>
</dbReference>
<dbReference type="Gene3D" id="2.60.40.10">
    <property type="entry name" value="Immunoglobulins"/>
    <property type="match status" value="2"/>
</dbReference>
<dbReference type="InterPro" id="IPR013783">
    <property type="entry name" value="Ig-like_fold"/>
</dbReference>
<evidence type="ECO:0000256" key="4">
    <source>
        <dbReference type="SAM" id="MobiDB-lite"/>
    </source>
</evidence>
<dbReference type="Pfam" id="PF08205">
    <property type="entry name" value="C2-set_2"/>
    <property type="match status" value="2"/>
</dbReference>
<keyword evidence="2" id="KW-0472">Membrane</keyword>
<reference evidence="6" key="1">
    <citation type="submission" date="2020-11" db="EMBL/GenBank/DDBJ databases">
        <authorList>
            <person name="Tran Van P."/>
        </authorList>
    </citation>
    <scope>NUCLEOTIDE SEQUENCE</scope>
</reference>
<evidence type="ECO:0000256" key="2">
    <source>
        <dbReference type="ARBA" id="ARBA00023136"/>
    </source>
</evidence>
<dbReference type="InterPro" id="IPR036179">
    <property type="entry name" value="Ig-like_dom_sf"/>
</dbReference>
<feature type="compositionally biased region" description="Polar residues" evidence="4">
    <location>
        <begin position="34"/>
        <end position="48"/>
    </location>
</feature>
<keyword evidence="3" id="KW-1015">Disulfide bond</keyword>
<dbReference type="InterPro" id="IPR013162">
    <property type="entry name" value="CD80_C2-set"/>
</dbReference>
<feature type="domain" description="Ig-like" evidence="5">
    <location>
        <begin position="78"/>
        <end position="181"/>
    </location>
</feature>
<proteinExistence type="predicted"/>
<feature type="region of interest" description="Disordered" evidence="4">
    <location>
        <begin position="21"/>
        <end position="77"/>
    </location>
</feature>
<dbReference type="Proteomes" id="UP000759131">
    <property type="component" value="Unassembled WGS sequence"/>
</dbReference>
<dbReference type="InterPro" id="IPR007110">
    <property type="entry name" value="Ig-like_dom"/>
</dbReference>
<feature type="domain" description="Ig-like" evidence="5">
    <location>
        <begin position="202"/>
        <end position="295"/>
    </location>
</feature>
<dbReference type="PROSITE" id="PS50835">
    <property type="entry name" value="IG_LIKE"/>
    <property type="match status" value="2"/>
</dbReference>
<sequence>MGTKPGNPIIRVNGHTIAHYHSQQQPPQPLQTQSNPFQAHQQTSTPKTSFPGINGYNYNKSDDNNNRQSAAGVGSGTPKAIDLLQQIGPFAESSTIVFECSSSGGRPLPEVRWYNGTRAMRAKFTVLTDGNDQDHGDALISNGGDLSTGGTGAGGAGPTVTATMRIIATRYDLGAKFECRVWNNATLVPLYQWIRLDIQVKPLQLTVRGPTQAVVAGEMVSLTCSVDGARPAANITWYNRSEVVAPHPLPSTDLMSDGTYRTSSTLVFIASRHDHLGDFFCKGSNQVLRSRNEVPLLQGTRLQVLCKYSIHSIITYLSTTLRRALNYPNAITIVYKLIGES</sequence>
<dbReference type="GO" id="GO:0016020">
    <property type="term" value="C:membrane"/>
    <property type="evidence" value="ECO:0007669"/>
    <property type="project" value="UniProtKB-SubCell"/>
</dbReference>
<dbReference type="AlphaFoldDB" id="A0A7R9KJ75"/>
<dbReference type="OrthoDB" id="6511817at2759"/>
<gene>
    <name evidence="6" type="ORF">OSB1V03_LOCUS4416</name>
</gene>
<comment type="subcellular location">
    <subcellularLocation>
        <location evidence="1">Membrane</location>
        <topology evidence="1">Single-pass membrane protein</topology>
    </subcellularLocation>
</comment>
<name>A0A7R9KJ75_9ACAR</name>
<evidence type="ECO:0000313" key="6">
    <source>
        <dbReference type="EMBL" id="CAD7623969.1"/>
    </source>
</evidence>
<evidence type="ECO:0000256" key="1">
    <source>
        <dbReference type="ARBA" id="ARBA00004167"/>
    </source>
</evidence>
<evidence type="ECO:0000256" key="3">
    <source>
        <dbReference type="ARBA" id="ARBA00023157"/>
    </source>
</evidence>
<evidence type="ECO:0000313" key="7">
    <source>
        <dbReference type="Proteomes" id="UP000759131"/>
    </source>
</evidence>
<keyword evidence="7" id="KW-1185">Reference proteome</keyword>
<organism evidence="6">
    <name type="scientific">Medioppia subpectinata</name>
    <dbReference type="NCBI Taxonomy" id="1979941"/>
    <lineage>
        <taxon>Eukaryota</taxon>
        <taxon>Metazoa</taxon>
        <taxon>Ecdysozoa</taxon>
        <taxon>Arthropoda</taxon>
        <taxon>Chelicerata</taxon>
        <taxon>Arachnida</taxon>
        <taxon>Acari</taxon>
        <taxon>Acariformes</taxon>
        <taxon>Sarcoptiformes</taxon>
        <taxon>Oribatida</taxon>
        <taxon>Brachypylina</taxon>
        <taxon>Oppioidea</taxon>
        <taxon>Oppiidae</taxon>
        <taxon>Medioppia</taxon>
    </lineage>
</organism>
<dbReference type="EMBL" id="OC856580">
    <property type="protein sequence ID" value="CAD7623969.1"/>
    <property type="molecule type" value="Genomic_DNA"/>
</dbReference>